<dbReference type="Pfam" id="PF01408">
    <property type="entry name" value="GFO_IDH_MocA"/>
    <property type="match status" value="1"/>
</dbReference>
<dbReference type="Pfam" id="PF22725">
    <property type="entry name" value="GFO_IDH_MocA_C3"/>
    <property type="match status" value="1"/>
</dbReference>
<organism evidence="5 6">
    <name type="scientific">Mucilaginibacter robiniae</name>
    <dbReference type="NCBI Taxonomy" id="2728022"/>
    <lineage>
        <taxon>Bacteria</taxon>
        <taxon>Pseudomonadati</taxon>
        <taxon>Bacteroidota</taxon>
        <taxon>Sphingobacteriia</taxon>
        <taxon>Sphingobacteriales</taxon>
        <taxon>Sphingobacteriaceae</taxon>
        <taxon>Mucilaginibacter</taxon>
    </lineage>
</organism>
<dbReference type="Gene3D" id="3.30.360.10">
    <property type="entry name" value="Dihydrodipicolinate Reductase, domain 2"/>
    <property type="match status" value="1"/>
</dbReference>
<gene>
    <name evidence="5" type="ORF">HH214_11140</name>
</gene>
<dbReference type="PANTHER" id="PTHR43708:SF5">
    <property type="entry name" value="CONSERVED EXPRESSED OXIDOREDUCTASE (EUROFUNG)-RELATED"/>
    <property type="match status" value="1"/>
</dbReference>
<dbReference type="GO" id="GO:0016491">
    <property type="term" value="F:oxidoreductase activity"/>
    <property type="evidence" value="ECO:0007669"/>
    <property type="project" value="UniProtKB-KW"/>
</dbReference>
<dbReference type="Gene3D" id="3.40.50.720">
    <property type="entry name" value="NAD(P)-binding Rossmann-like Domain"/>
    <property type="match status" value="1"/>
</dbReference>
<evidence type="ECO:0000313" key="6">
    <source>
        <dbReference type="Proteomes" id="UP000503278"/>
    </source>
</evidence>
<dbReference type="InterPro" id="IPR000683">
    <property type="entry name" value="Gfo/Idh/MocA-like_OxRdtase_N"/>
</dbReference>
<dbReference type="PANTHER" id="PTHR43708">
    <property type="entry name" value="CONSERVED EXPRESSED OXIDOREDUCTASE (EUROFUNG)"/>
    <property type="match status" value="1"/>
</dbReference>
<feature type="domain" description="GFO/IDH/MocA-like oxidoreductase" evidence="4">
    <location>
        <begin position="130"/>
        <end position="250"/>
    </location>
</feature>
<dbReference type="SUPFAM" id="SSF51735">
    <property type="entry name" value="NAD(P)-binding Rossmann-fold domains"/>
    <property type="match status" value="1"/>
</dbReference>
<dbReference type="EMBL" id="CP051682">
    <property type="protein sequence ID" value="QJD96382.1"/>
    <property type="molecule type" value="Genomic_DNA"/>
</dbReference>
<accession>A0A7L5DZ45</accession>
<sequence length="341" mass="38153">MSAPVVTGLLAYGMSGRIFHAPFLHTHPGFRLKAVVERHEKKALGTYPDMISYNSVEDLLNDQEIELVVVNTPGFLHYEQAKQALQAGKHVLIEKPATATLAQVLELFDLAKQLDRQVFIYQNRRWDSDFLSVKEIIESGRLGNLIEVHFRYDRYKPVLSPKAFKETANTPANGLVYDLGPHLLDQVISLFGKPVASHKITGIYRDHSVVPDYFSYQLSYPHQLTVYLTSSLLVAQPLPAFVVHGTAGSYIKNRCDTQEAQLDAGLMPTDAGYGQEPANCEGQLTTMDFNNQPQIEAIPSMVGNYTHLFEAVYQTLVHGALYPITAEHIAWQLELLEAKSN</sequence>
<dbReference type="SUPFAM" id="SSF55347">
    <property type="entry name" value="Glyceraldehyde-3-phosphate dehydrogenase-like, C-terminal domain"/>
    <property type="match status" value="1"/>
</dbReference>
<comment type="similarity">
    <text evidence="1">Belongs to the Gfo/Idh/MocA family.</text>
</comment>
<dbReference type="AlphaFoldDB" id="A0A7L5DZ45"/>
<dbReference type="Proteomes" id="UP000503278">
    <property type="component" value="Chromosome"/>
</dbReference>
<evidence type="ECO:0000259" key="4">
    <source>
        <dbReference type="Pfam" id="PF22725"/>
    </source>
</evidence>
<keyword evidence="6" id="KW-1185">Reference proteome</keyword>
<proteinExistence type="inferred from homology"/>
<dbReference type="KEGG" id="mrob:HH214_11140"/>
<keyword evidence="2" id="KW-0560">Oxidoreductase</keyword>
<name>A0A7L5DZ45_9SPHI</name>
<reference evidence="5 6" key="1">
    <citation type="submission" date="2020-04" db="EMBL/GenBank/DDBJ databases">
        <title>Genome sequencing of novel species.</title>
        <authorList>
            <person name="Heo J."/>
            <person name="Kim S.-J."/>
            <person name="Kim J.-S."/>
            <person name="Hong S.-B."/>
            <person name="Kwon S.-W."/>
        </authorList>
    </citation>
    <scope>NUCLEOTIDE SEQUENCE [LARGE SCALE GENOMIC DNA]</scope>
    <source>
        <strain evidence="5 6">F39-2</strain>
    </source>
</reference>
<dbReference type="RefSeq" id="WP_169607672.1">
    <property type="nucleotide sequence ID" value="NZ_CP051682.1"/>
</dbReference>
<evidence type="ECO:0000256" key="2">
    <source>
        <dbReference type="ARBA" id="ARBA00023002"/>
    </source>
</evidence>
<evidence type="ECO:0000313" key="5">
    <source>
        <dbReference type="EMBL" id="QJD96382.1"/>
    </source>
</evidence>
<protein>
    <submittedName>
        <fullName evidence="5">Gfo/Idh/MocA family oxidoreductase</fullName>
    </submittedName>
</protein>
<dbReference type="InterPro" id="IPR036291">
    <property type="entry name" value="NAD(P)-bd_dom_sf"/>
</dbReference>
<dbReference type="GO" id="GO:0000166">
    <property type="term" value="F:nucleotide binding"/>
    <property type="evidence" value="ECO:0007669"/>
    <property type="project" value="InterPro"/>
</dbReference>
<dbReference type="InterPro" id="IPR055170">
    <property type="entry name" value="GFO_IDH_MocA-like_dom"/>
</dbReference>
<evidence type="ECO:0000259" key="3">
    <source>
        <dbReference type="Pfam" id="PF01408"/>
    </source>
</evidence>
<feature type="domain" description="Gfo/Idh/MocA-like oxidoreductase N-terminal" evidence="3">
    <location>
        <begin position="12"/>
        <end position="120"/>
    </location>
</feature>
<dbReference type="InterPro" id="IPR051317">
    <property type="entry name" value="Gfo/Idh/MocA_oxidoreduct"/>
</dbReference>
<evidence type="ECO:0000256" key="1">
    <source>
        <dbReference type="ARBA" id="ARBA00010928"/>
    </source>
</evidence>